<name>A0A6H5J711_9HYME</name>
<sequence length="210" mass="23279">MTAHRRQAEVRPPPPNSQRKGSRCDRCPYEDHAQLWRAQKQPTQAVCSRRRLHTLVWSPHLEPSRSKASLHSPGGGGPTTSLPACHRWPAACLIRGDIRPCRHTSAGPPPRGRANAALRPPPGGRKRRRTLGNAKQVAESMGPVNQGILRSGKKTPITARAKSDRITISRSPRRGLTWLAIDGAQHSHDEVRSENHTHKRAPEARTTLTR</sequence>
<feature type="region of interest" description="Disordered" evidence="1">
    <location>
        <begin position="103"/>
        <end position="136"/>
    </location>
</feature>
<dbReference type="AlphaFoldDB" id="A0A6H5J711"/>
<dbReference type="EMBL" id="CADCXV010001294">
    <property type="protein sequence ID" value="CAB0043281.1"/>
    <property type="molecule type" value="Genomic_DNA"/>
</dbReference>
<organism evidence="2 3">
    <name type="scientific">Trichogramma brassicae</name>
    <dbReference type="NCBI Taxonomy" id="86971"/>
    <lineage>
        <taxon>Eukaryota</taxon>
        <taxon>Metazoa</taxon>
        <taxon>Ecdysozoa</taxon>
        <taxon>Arthropoda</taxon>
        <taxon>Hexapoda</taxon>
        <taxon>Insecta</taxon>
        <taxon>Pterygota</taxon>
        <taxon>Neoptera</taxon>
        <taxon>Endopterygota</taxon>
        <taxon>Hymenoptera</taxon>
        <taxon>Apocrita</taxon>
        <taxon>Proctotrupomorpha</taxon>
        <taxon>Chalcidoidea</taxon>
        <taxon>Trichogrammatidae</taxon>
        <taxon>Trichogramma</taxon>
    </lineage>
</organism>
<feature type="region of interest" description="Disordered" evidence="1">
    <location>
        <begin position="1"/>
        <end position="25"/>
    </location>
</feature>
<accession>A0A6H5J711</accession>
<reference evidence="2 3" key="1">
    <citation type="submission" date="2020-02" db="EMBL/GenBank/DDBJ databases">
        <authorList>
            <person name="Ferguson B K."/>
        </authorList>
    </citation>
    <scope>NUCLEOTIDE SEQUENCE [LARGE SCALE GENOMIC DNA]</scope>
</reference>
<protein>
    <submittedName>
        <fullName evidence="2">Uncharacterized protein</fullName>
    </submittedName>
</protein>
<evidence type="ECO:0000313" key="2">
    <source>
        <dbReference type="EMBL" id="CAB0043281.1"/>
    </source>
</evidence>
<feature type="region of interest" description="Disordered" evidence="1">
    <location>
        <begin position="186"/>
        <end position="210"/>
    </location>
</feature>
<proteinExistence type="predicted"/>
<keyword evidence="3" id="KW-1185">Reference proteome</keyword>
<gene>
    <name evidence="2" type="ORF">TBRA_LOCUS14869</name>
</gene>
<feature type="region of interest" description="Disordered" evidence="1">
    <location>
        <begin position="58"/>
        <end position="82"/>
    </location>
</feature>
<dbReference type="Proteomes" id="UP000479190">
    <property type="component" value="Unassembled WGS sequence"/>
</dbReference>
<evidence type="ECO:0000313" key="3">
    <source>
        <dbReference type="Proteomes" id="UP000479190"/>
    </source>
</evidence>
<evidence type="ECO:0000256" key="1">
    <source>
        <dbReference type="SAM" id="MobiDB-lite"/>
    </source>
</evidence>
<feature type="compositionally biased region" description="Basic and acidic residues" evidence="1">
    <location>
        <begin position="186"/>
        <end position="203"/>
    </location>
</feature>